<reference evidence="14" key="1">
    <citation type="submission" date="2009-12" db="EMBL/GenBank/DDBJ databases">
        <title>The Genome Sequence of Anolis carolinensis (Green Anole Lizard).</title>
        <authorList>
            <consortium name="The Genome Sequencing Platform"/>
            <person name="Di Palma F."/>
            <person name="Alfoldi J."/>
            <person name="Heiman D."/>
            <person name="Young S."/>
            <person name="Grabherr M."/>
            <person name="Johnson J."/>
            <person name="Lander E.S."/>
            <person name="Lindblad-Toh K."/>
        </authorList>
    </citation>
    <scope>NUCLEOTIDE SEQUENCE [LARGE SCALE GENOMIC DNA]</scope>
    <source>
        <strain evidence="14">JBL SC #1</strain>
    </source>
</reference>
<keyword evidence="15" id="KW-1185">Reference proteome</keyword>
<proteinExistence type="predicted"/>
<feature type="transmembrane region" description="Helical" evidence="12">
    <location>
        <begin position="572"/>
        <end position="593"/>
    </location>
</feature>
<dbReference type="InterPro" id="IPR000068">
    <property type="entry name" value="GPCR_3_Ca_sens_rcpt-rel"/>
</dbReference>
<evidence type="ECO:0000313" key="14">
    <source>
        <dbReference type="Ensembl" id="ENSACAP00000035551.1"/>
    </source>
</evidence>
<sequence length="800" mass="90909">GLNPCASRTADRKAGSLNPGSGVSSRLSAPASPCGDVREASHRMVKHPSIPWEVNENPHILPNLTLGFSIYDGHFDANSAYHASMELVSTQKRFLPNYRCETHNNPIAVIGGPDSNAYVRMAPILALYKMPQVSADFVCSFIAFLIFAKLKSWLLQHFHWIWIGVIYFEDETGEWFVQNVLPIFSENGICIAFKQKFPRQHFSSEMDNILDEGIEALKMFSDSTARVFIIHGQIIALLIVQILINISRYELVFGGINFLHGSISLAIHSKEVTSFEKFLQTQNPIAKKDIFFRNFWQNAFLCSLPNYTSYWNFEKTCTGEEKLESLPSFVFEMRMTGYSYSVYNAVLAVVHALQFMGSSRSRMRVTEKGQIHNIANWLPWQLHHFLRYVSFNNSVGDKISFDQNGTLVTGFDIINWITFPNMSFMRVRVGKINPHAPRGNEFTISEEDIIWPTDFNQTRPLSICNDNCHVGYHKRKRKEEPFCCYDCIPCPAGMISNETGKKCYVFKCSNSDFQCNDQHECIPKHIIFLSYHEPLGVSLTILSLTFVFITALVLGIFFKYQDTAIVKANNRSLSYVLLISLLLVFSCVFLFIGQPNHLICLLRDCLFSVLFTVALSCVLAKTITVILVFKATTPESKMKKWVSKPLVNSIVFSCPFIKLIICMVRLIIFPPFLDSDMELMAKYIVLYCNPGSHLMLYSCLSTFGLLIILSFSMAFLARKLPDIFNEAKFITFSMLAFSSVWLTFIPTYLSTKGINMVTVEIFCILASGAALLICIFSPKIYIILLKPELNNKKLLIRTKT</sequence>
<evidence type="ECO:0000256" key="3">
    <source>
        <dbReference type="ARBA" id="ARBA00022692"/>
    </source>
</evidence>
<feature type="transmembrane region" description="Helical" evidence="12">
    <location>
        <begin position="729"/>
        <end position="749"/>
    </location>
</feature>
<dbReference type="GeneTree" id="ENSGT00950000182788"/>
<dbReference type="Gene3D" id="3.40.50.2300">
    <property type="match status" value="3"/>
</dbReference>
<dbReference type="Proteomes" id="UP000001646">
    <property type="component" value="Unplaced"/>
</dbReference>
<dbReference type="PRINTS" id="PR01535">
    <property type="entry name" value="VOMERONASL2R"/>
</dbReference>
<evidence type="ECO:0000256" key="6">
    <source>
        <dbReference type="ARBA" id="ARBA00023040"/>
    </source>
</evidence>
<dbReference type="Pfam" id="PF00003">
    <property type="entry name" value="7tm_3"/>
    <property type="match status" value="1"/>
</dbReference>
<dbReference type="PROSITE" id="PS50259">
    <property type="entry name" value="G_PROTEIN_RECEP_F3_4"/>
    <property type="match status" value="1"/>
</dbReference>
<evidence type="ECO:0000256" key="4">
    <source>
        <dbReference type="ARBA" id="ARBA00022729"/>
    </source>
</evidence>
<feature type="transmembrane region" description="Helical" evidence="12">
    <location>
        <begin position="535"/>
        <end position="560"/>
    </location>
</feature>
<evidence type="ECO:0000256" key="9">
    <source>
        <dbReference type="ARBA" id="ARBA00023180"/>
    </source>
</evidence>
<dbReference type="Gene3D" id="2.10.50.30">
    <property type="entry name" value="GPCR, family 3, nine cysteines domain"/>
    <property type="match status" value="1"/>
</dbReference>
<keyword evidence="2" id="KW-1003">Cell membrane</keyword>
<dbReference type="InParanoid" id="A0A803TK11"/>
<feature type="domain" description="G-protein coupled receptors family 3 profile" evidence="13">
    <location>
        <begin position="535"/>
        <end position="799"/>
    </location>
</feature>
<evidence type="ECO:0000256" key="7">
    <source>
        <dbReference type="ARBA" id="ARBA00023136"/>
    </source>
</evidence>
<dbReference type="GO" id="GO:0004930">
    <property type="term" value="F:G protein-coupled receptor activity"/>
    <property type="evidence" value="ECO:0000318"/>
    <property type="project" value="GO_Central"/>
</dbReference>
<dbReference type="InterPro" id="IPR001828">
    <property type="entry name" value="ANF_lig-bd_rcpt"/>
</dbReference>
<dbReference type="InterPro" id="IPR011500">
    <property type="entry name" value="GPCR_3_9-Cys_dom"/>
</dbReference>
<name>A0A803TK11_ANOCA</name>
<keyword evidence="10" id="KW-0807">Transducer</keyword>
<feature type="transmembrane region" description="Helical" evidence="12">
    <location>
        <begin position="649"/>
        <end position="673"/>
    </location>
</feature>
<reference evidence="14" key="2">
    <citation type="submission" date="2025-08" db="UniProtKB">
        <authorList>
            <consortium name="Ensembl"/>
        </authorList>
    </citation>
    <scope>IDENTIFICATION</scope>
</reference>
<keyword evidence="3 12" id="KW-0812">Transmembrane</keyword>
<feature type="transmembrane region" description="Helical" evidence="12">
    <location>
        <begin position="761"/>
        <end position="784"/>
    </location>
</feature>
<evidence type="ECO:0000256" key="11">
    <source>
        <dbReference type="SAM" id="MobiDB-lite"/>
    </source>
</evidence>
<evidence type="ECO:0000313" key="15">
    <source>
        <dbReference type="Proteomes" id="UP000001646"/>
    </source>
</evidence>
<feature type="transmembrane region" description="Helical" evidence="12">
    <location>
        <begin position="694"/>
        <end position="717"/>
    </location>
</feature>
<comment type="subcellular location">
    <subcellularLocation>
        <location evidence="1">Cell membrane</location>
        <topology evidence="1">Multi-pass membrane protein</topology>
    </subcellularLocation>
</comment>
<evidence type="ECO:0000256" key="5">
    <source>
        <dbReference type="ARBA" id="ARBA00022989"/>
    </source>
</evidence>
<evidence type="ECO:0000256" key="10">
    <source>
        <dbReference type="ARBA" id="ARBA00023224"/>
    </source>
</evidence>
<dbReference type="GO" id="GO:0005886">
    <property type="term" value="C:plasma membrane"/>
    <property type="evidence" value="ECO:0000318"/>
    <property type="project" value="GO_Central"/>
</dbReference>
<keyword evidence="6" id="KW-0297">G-protein coupled receptor</keyword>
<evidence type="ECO:0000256" key="2">
    <source>
        <dbReference type="ARBA" id="ARBA00022475"/>
    </source>
</evidence>
<dbReference type="SUPFAM" id="SSF53822">
    <property type="entry name" value="Periplasmic binding protein-like I"/>
    <property type="match status" value="1"/>
</dbReference>
<dbReference type="Pfam" id="PF01094">
    <property type="entry name" value="ANF_receptor"/>
    <property type="match status" value="1"/>
</dbReference>
<accession>A0A803TK11</accession>
<keyword evidence="9" id="KW-0325">Glycoprotein</keyword>
<dbReference type="PRINTS" id="PR00248">
    <property type="entry name" value="GPCRMGR"/>
</dbReference>
<dbReference type="PANTHER" id="PTHR24061:SF599">
    <property type="entry name" value="G-PROTEIN COUPLED RECEPTORS FAMILY 3 PROFILE DOMAIN-CONTAINING PROTEIN"/>
    <property type="match status" value="1"/>
</dbReference>
<keyword evidence="8" id="KW-0675">Receptor</keyword>
<dbReference type="Ensembl" id="ENSACAT00000047296.1">
    <property type="protein sequence ID" value="ENSACAP00000035551.1"/>
    <property type="gene ID" value="ENSACAG00000043789.1"/>
</dbReference>
<keyword evidence="7 12" id="KW-0472">Membrane</keyword>
<dbReference type="InterPro" id="IPR028082">
    <property type="entry name" value="Peripla_BP_I"/>
</dbReference>
<reference evidence="14" key="3">
    <citation type="submission" date="2025-09" db="UniProtKB">
        <authorList>
            <consortium name="Ensembl"/>
        </authorList>
    </citation>
    <scope>IDENTIFICATION</scope>
</reference>
<dbReference type="AlphaFoldDB" id="A0A803TK11"/>
<evidence type="ECO:0000256" key="8">
    <source>
        <dbReference type="ARBA" id="ARBA00023170"/>
    </source>
</evidence>
<evidence type="ECO:0000259" key="13">
    <source>
        <dbReference type="PROSITE" id="PS50259"/>
    </source>
</evidence>
<feature type="region of interest" description="Disordered" evidence="11">
    <location>
        <begin position="1"/>
        <end position="33"/>
    </location>
</feature>
<dbReference type="Pfam" id="PF07562">
    <property type="entry name" value="NCD3G"/>
    <property type="match status" value="1"/>
</dbReference>
<dbReference type="InterPro" id="IPR000337">
    <property type="entry name" value="GPCR_3"/>
</dbReference>
<feature type="compositionally biased region" description="Polar residues" evidence="11">
    <location>
        <begin position="18"/>
        <end position="27"/>
    </location>
</feature>
<keyword evidence="4" id="KW-0732">Signal</keyword>
<feature type="transmembrane region" description="Helical" evidence="12">
    <location>
        <begin position="605"/>
        <end position="629"/>
    </location>
</feature>
<dbReference type="InterPro" id="IPR004073">
    <property type="entry name" value="GPCR_3_vmron_rcpt_2"/>
</dbReference>
<evidence type="ECO:0000256" key="12">
    <source>
        <dbReference type="SAM" id="Phobius"/>
    </source>
</evidence>
<dbReference type="PROSITE" id="PS00981">
    <property type="entry name" value="G_PROTEIN_RECEP_F3_3"/>
    <property type="match status" value="1"/>
</dbReference>
<organism evidence="14 15">
    <name type="scientific">Anolis carolinensis</name>
    <name type="common">Green anole</name>
    <name type="synonym">American chameleon</name>
    <dbReference type="NCBI Taxonomy" id="28377"/>
    <lineage>
        <taxon>Eukaryota</taxon>
        <taxon>Metazoa</taxon>
        <taxon>Chordata</taxon>
        <taxon>Craniata</taxon>
        <taxon>Vertebrata</taxon>
        <taxon>Euteleostomi</taxon>
        <taxon>Lepidosauria</taxon>
        <taxon>Squamata</taxon>
        <taxon>Bifurcata</taxon>
        <taxon>Unidentata</taxon>
        <taxon>Episquamata</taxon>
        <taxon>Toxicofera</taxon>
        <taxon>Iguania</taxon>
        <taxon>Dactyloidae</taxon>
        <taxon>Anolis</taxon>
    </lineage>
</organism>
<dbReference type="InterPro" id="IPR017979">
    <property type="entry name" value="GPCR_3_CS"/>
</dbReference>
<evidence type="ECO:0000256" key="1">
    <source>
        <dbReference type="ARBA" id="ARBA00004651"/>
    </source>
</evidence>
<protein>
    <recommendedName>
        <fullName evidence="13">G-protein coupled receptors family 3 profile domain-containing protein</fullName>
    </recommendedName>
</protein>
<keyword evidence="5 12" id="KW-1133">Transmembrane helix</keyword>
<dbReference type="FunFam" id="2.10.50.30:FF:000004">
    <property type="entry name" value="Taste receptor type 1 member 3-like protein"/>
    <property type="match status" value="1"/>
</dbReference>
<dbReference type="InterPro" id="IPR038550">
    <property type="entry name" value="GPCR_3_9-Cys_sf"/>
</dbReference>
<dbReference type="PANTHER" id="PTHR24061">
    <property type="entry name" value="CALCIUM-SENSING RECEPTOR-RELATED"/>
    <property type="match status" value="1"/>
</dbReference>
<dbReference type="InterPro" id="IPR017978">
    <property type="entry name" value="GPCR_3_C"/>
</dbReference>